<dbReference type="EMBL" id="WKJJ01000018">
    <property type="protein sequence ID" value="MRV75040.1"/>
    <property type="molecule type" value="Genomic_DNA"/>
</dbReference>
<dbReference type="Pfam" id="PF11871">
    <property type="entry name" value="DUF3391"/>
    <property type="match status" value="1"/>
</dbReference>
<dbReference type="CDD" id="cd00077">
    <property type="entry name" value="HDc"/>
    <property type="match status" value="1"/>
</dbReference>
<dbReference type="GO" id="GO:0008081">
    <property type="term" value="F:phosphoric diester hydrolase activity"/>
    <property type="evidence" value="ECO:0007669"/>
    <property type="project" value="UniProtKB-ARBA"/>
</dbReference>
<comment type="caution">
    <text evidence="3">The sequence shown here is derived from an EMBL/GenBank/DDBJ whole genome shotgun (WGS) entry which is preliminary data.</text>
</comment>
<dbReference type="Proteomes" id="UP000446768">
    <property type="component" value="Unassembled WGS sequence"/>
</dbReference>
<dbReference type="Gene3D" id="1.10.3210.10">
    <property type="entry name" value="Hypothetical protein af1432"/>
    <property type="match status" value="1"/>
</dbReference>
<dbReference type="SUPFAM" id="SSF109604">
    <property type="entry name" value="HD-domain/PDEase-like"/>
    <property type="match status" value="1"/>
</dbReference>
<dbReference type="RefSeq" id="WP_154379222.1">
    <property type="nucleotide sequence ID" value="NZ_WKJJ01000018.1"/>
</dbReference>
<accession>A0A7X2IS14</accession>
<dbReference type="Pfam" id="PF13487">
    <property type="entry name" value="HD_5"/>
    <property type="match status" value="1"/>
</dbReference>
<evidence type="ECO:0000256" key="1">
    <source>
        <dbReference type="SAM" id="MobiDB-lite"/>
    </source>
</evidence>
<reference evidence="3 4" key="1">
    <citation type="submission" date="2019-11" db="EMBL/GenBank/DDBJ databases">
        <title>Novel species isolated from a subtropical stream in China.</title>
        <authorList>
            <person name="Lu H."/>
        </authorList>
    </citation>
    <scope>NUCLEOTIDE SEQUENCE [LARGE SCALE GENOMIC DNA]</scope>
    <source>
        <strain evidence="3 4">FT92W</strain>
    </source>
</reference>
<feature type="region of interest" description="Disordered" evidence="1">
    <location>
        <begin position="60"/>
        <end position="84"/>
    </location>
</feature>
<dbReference type="InterPro" id="IPR037522">
    <property type="entry name" value="HD_GYP_dom"/>
</dbReference>
<dbReference type="InterPro" id="IPR021812">
    <property type="entry name" value="DUF3391"/>
</dbReference>
<dbReference type="PANTHER" id="PTHR45228:SF4">
    <property type="entry name" value="LIPOPROTEIN"/>
    <property type="match status" value="1"/>
</dbReference>
<protein>
    <submittedName>
        <fullName evidence="3">DUF3391 domain-containing protein</fullName>
    </submittedName>
</protein>
<dbReference type="InterPro" id="IPR006675">
    <property type="entry name" value="HDIG_dom"/>
</dbReference>
<sequence>MLDDVNITMNQLRVGLYIELDLKWFEHPFAFSHFKIKTEEQINTLRSLGLQTVRYNPGLSDIAPPPLDQAEAEAPDEPTPAPDVSPALAAKRAMMERLKQHRAEASRIEGAFAKTARTIRDIEKNLFTKPEESARQANELIGQISDSILCAPELAIHVMGDTLGNEELYFHSLNVTMLSIMIAREVQLPAELASVLGLGALFHDIGRKNIPDKILTKVEPYTQSEQHLYELHAQYGYDMAQKLQLPAAVGAIVRDHHELFDGNGYPRRLKGEAIGVLARIVAIANYYDELCNPVSVAQALTPHEALSMMFAKHRARFDPKLLQVFIRCLGVYPPGTIVQLSNNMTGMVATVNTAKPMRPMLVIYDASVPRHEAIMVDMEQEPDLQIVNAIRPGQVPPEVYAYLSPRKRVSYYFDGKSGTPESP</sequence>
<dbReference type="InterPro" id="IPR003607">
    <property type="entry name" value="HD/PDEase_dom"/>
</dbReference>
<dbReference type="InterPro" id="IPR052020">
    <property type="entry name" value="Cyclic_di-GMP/3'3'-cGAMP_PDE"/>
</dbReference>
<evidence type="ECO:0000259" key="2">
    <source>
        <dbReference type="PROSITE" id="PS51832"/>
    </source>
</evidence>
<dbReference type="PROSITE" id="PS51832">
    <property type="entry name" value="HD_GYP"/>
    <property type="match status" value="1"/>
</dbReference>
<dbReference type="NCBIfam" id="TIGR00277">
    <property type="entry name" value="HDIG"/>
    <property type="match status" value="1"/>
</dbReference>
<organism evidence="3 4">
    <name type="scientific">Pseudoduganella rivuli</name>
    <dbReference type="NCBI Taxonomy" id="2666085"/>
    <lineage>
        <taxon>Bacteria</taxon>
        <taxon>Pseudomonadati</taxon>
        <taxon>Pseudomonadota</taxon>
        <taxon>Betaproteobacteria</taxon>
        <taxon>Burkholderiales</taxon>
        <taxon>Oxalobacteraceae</taxon>
        <taxon>Telluria group</taxon>
        <taxon>Pseudoduganella</taxon>
    </lineage>
</organism>
<evidence type="ECO:0000313" key="3">
    <source>
        <dbReference type="EMBL" id="MRV75040.1"/>
    </source>
</evidence>
<evidence type="ECO:0000313" key="4">
    <source>
        <dbReference type="Proteomes" id="UP000446768"/>
    </source>
</evidence>
<proteinExistence type="predicted"/>
<feature type="domain" description="HD-GYP" evidence="2">
    <location>
        <begin position="146"/>
        <end position="341"/>
    </location>
</feature>
<keyword evidence="4" id="KW-1185">Reference proteome</keyword>
<gene>
    <name evidence="3" type="ORF">GJ700_25325</name>
</gene>
<dbReference type="AlphaFoldDB" id="A0A7X2IS14"/>
<dbReference type="SMART" id="SM00471">
    <property type="entry name" value="HDc"/>
    <property type="match status" value="1"/>
</dbReference>
<name>A0A7X2IS14_9BURK</name>
<dbReference type="PANTHER" id="PTHR45228">
    <property type="entry name" value="CYCLIC DI-GMP PHOSPHODIESTERASE TM_0186-RELATED"/>
    <property type="match status" value="1"/>
</dbReference>